<accession>W7X4X4</accession>
<dbReference type="EMBL" id="GG662703">
    <property type="protein sequence ID" value="EWS74385.1"/>
    <property type="molecule type" value="Genomic_DNA"/>
</dbReference>
<protein>
    <submittedName>
        <fullName evidence="1">Uncharacterized protein</fullName>
    </submittedName>
</protein>
<proteinExistence type="predicted"/>
<dbReference type="GeneID" id="24438117"/>
<dbReference type="AlphaFoldDB" id="W7X4X4"/>
<reference evidence="2" key="1">
    <citation type="journal article" date="2006" name="PLoS Biol.">
        <title>Macronuclear genome sequence of the ciliate Tetrahymena thermophila, a model eukaryote.</title>
        <authorList>
            <person name="Eisen J.A."/>
            <person name="Coyne R.S."/>
            <person name="Wu M."/>
            <person name="Wu D."/>
            <person name="Thiagarajan M."/>
            <person name="Wortman J.R."/>
            <person name="Badger J.H."/>
            <person name="Ren Q."/>
            <person name="Amedeo P."/>
            <person name="Jones K.M."/>
            <person name="Tallon L.J."/>
            <person name="Delcher A.L."/>
            <person name="Salzberg S.L."/>
            <person name="Silva J.C."/>
            <person name="Haas B.J."/>
            <person name="Majoros W.H."/>
            <person name="Farzad M."/>
            <person name="Carlton J.M."/>
            <person name="Smith R.K. Jr."/>
            <person name="Garg J."/>
            <person name="Pearlman R.E."/>
            <person name="Karrer K.M."/>
            <person name="Sun L."/>
            <person name="Manning G."/>
            <person name="Elde N.C."/>
            <person name="Turkewitz A.P."/>
            <person name="Asai D.J."/>
            <person name="Wilkes D.E."/>
            <person name="Wang Y."/>
            <person name="Cai H."/>
            <person name="Collins K."/>
            <person name="Stewart B.A."/>
            <person name="Lee S.R."/>
            <person name="Wilamowska K."/>
            <person name="Weinberg Z."/>
            <person name="Ruzzo W.L."/>
            <person name="Wloga D."/>
            <person name="Gaertig J."/>
            <person name="Frankel J."/>
            <person name="Tsao C.-C."/>
            <person name="Gorovsky M.A."/>
            <person name="Keeling P.J."/>
            <person name="Waller R.F."/>
            <person name="Patron N.J."/>
            <person name="Cherry J.M."/>
            <person name="Stover N.A."/>
            <person name="Krieger C.J."/>
            <person name="del Toro C."/>
            <person name="Ryder H.F."/>
            <person name="Williamson S.C."/>
            <person name="Barbeau R.A."/>
            <person name="Hamilton E.P."/>
            <person name="Orias E."/>
        </authorList>
    </citation>
    <scope>NUCLEOTIDE SEQUENCE [LARGE SCALE GENOMIC DNA]</scope>
    <source>
        <strain evidence="2">SB210</strain>
    </source>
</reference>
<organism evidence="1 2">
    <name type="scientific">Tetrahymena thermophila (strain SB210)</name>
    <dbReference type="NCBI Taxonomy" id="312017"/>
    <lineage>
        <taxon>Eukaryota</taxon>
        <taxon>Sar</taxon>
        <taxon>Alveolata</taxon>
        <taxon>Ciliophora</taxon>
        <taxon>Intramacronucleata</taxon>
        <taxon>Oligohymenophorea</taxon>
        <taxon>Hymenostomatida</taxon>
        <taxon>Tetrahymenina</taxon>
        <taxon>Tetrahymenidae</taxon>
        <taxon>Tetrahymena</taxon>
    </lineage>
</organism>
<evidence type="ECO:0000313" key="2">
    <source>
        <dbReference type="Proteomes" id="UP000009168"/>
    </source>
</evidence>
<gene>
    <name evidence="1" type="ORF">TTHERM_000268128</name>
</gene>
<name>W7X4X4_TETTS</name>
<sequence>MAMLYLCLSLTLVLKNSFHLQINLYLSQLIICPLVIIAKKQSFEYYKSRLVQKLELPRKGGFHGSDTI</sequence>
<keyword evidence="2" id="KW-1185">Reference proteome</keyword>
<dbReference type="Proteomes" id="UP000009168">
    <property type="component" value="Unassembled WGS sequence"/>
</dbReference>
<dbReference type="KEGG" id="tet:TTHERM_000268128"/>
<evidence type="ECO:0000313" key="1">
    <source>
        <dbReference type="EMBL" id="EWS74385.1"/>
    </source>
</evidence>
<dbReference type="InParanoid" id="W7X4X4"/>
<dbReference type="RefSeq" id="XP_012653062.1">
    <property type="nucleotide sequence ID" value="XM_012797608.1"/>
</dbReference>